<evidence type="ECO:0000256" key="4">
    <source>
        <dbReference type="ARBA" id="ARBA00022786"/>
    </source>
</evidence>
<comment type="catalytic activity">
    <reaction evidence="1">
        <text>Thiol-dependent hydrolysis of ester, thioester, amide, peptide and isopeptide bonds formed by the C-terminal Gly of ubiquitin (a 76-residue protein attached to proteins as an intracellular targeting signal).</text>
        <dbReference type="EC" id="3.4.19.12"/>
    </reaction>
</comment>
<keyword evidence="6" id="KW-0788">Thiol protease</keyword>
<feature type="domain" description="OTU1 Ubl" evidence="8">
    <location>
        <begin position="3"/>
        <end position="43"/>
    </location>
</feature>
<protein>
    <recommendedName>
        <fullName evidence="2">ubiquitinyl hydrolase 1</fullName>
        <ecNumber evidence="2">3.4.19.12</ecNumber>
    </recommendedName>
</protein>
<dbReference type="AlphaFoldDB" id="A0A225VHW1"/>
<comment type="caution">
    <text evidence="9">The sequence shown here is derived from an EMBL/GenBank/DDBJ whole genome shotgun (WGS) entry which is preliminary data.</text>
</comment>
<dbReference type="EC" id="3.4.19.12" evidence="2"/>
<dbReference type="EMBL" id="NBNE01004832">
    <property type="protein sequence ID" value="OWZ04684.1"/>
    <property type="molecule type" value="Genomic_DNA"/>
</dbReference>
<name>A0A225VHW1_9STRA</name>
<evidence type="ECO:0000256" key="2">
    <source>
        <dbReference type="ARBA" id="ARBA00012759"/>
    </source>
</evidence>
<dbReference type="OrthoDB" id="65596at2759"/>
<evidence type="ECO:0000256" key="7">
    <source>
        <dbReference type="SAM" id="MobiDB-lite"/>
    </source>
</evidence>
<evidence type="ECO:0000256" key="5">
    <source>
        <dbReference type="ARBA" id="ARBA00022801"/>
    </source>
</evidence>
<dbReference type="STRING" id="4795.A0A225VHW1"/>
<gene>
    <name evidence="9" type="ORF">PHMEG_00023376</name>
</gene>
<keyword evidence="3" id="KW-0645">Protease</keyword>
<evidence type="ECO:0000256" key="6">
    <source>
        <dbReference type="ARBA" id="ARBA00022807"/>
    </source>
</evidence>
<dbReference type="Proteomes" id="UP000198211">
    <property type="component" value="Unassembled WGS sequence"/>
</dbReference>
<sequence>MPMNFKVTFANGTSIRLMGLPDDITLDGLRAHLFEKTAIPPQDQHGMDDHAIDDGVSPQDDRGIRCT</sequence>
<evidence type="ECO:0000313" key="10">
    <source>
        <dbReference type="Proteomes" id="UP000198211"/>
    </source>
</evidence>
<feature type="region of interest" description="Disordered" evidence="7">
    <location>
        <begin position="38"/>
        <end position="67"/>
    </location>
</feature>
<keyword evidence="10" id="KW-1185">Reference proteome</keyword>
<proteinExistence type="predicted"/>
<evidence type="ECO:0000259" key="8">
    <source>
        <dbReference type="Pfam" id="PF21403"/>
    </source>
</evidence>
<dbReference type="Pfam" id="PF21403">
    <property type="entry name" value="OTU1_UBXL"/>
    <property type="match status" value="1"/>
</dbReference>
<reference evidence="10" key="1">
    <citation type="submission" date="2017-03" db="EMBL/GenBank/DDBJ databases">
        <title>Phytopthora megakarya and P. palmivora, two closely related causual agents of cacao black pod achieved similar genome size and gene model numbers by different mechanisms.</title>
        <authorList>
            <person name="Ali S."/>
            <person name="Shao J."/>
            <person name="Larry D.J."/>
            <person name="Kronmiller B."/>
            <person name="Shen D."/>
            <person name="Strem M.D."/>
            <person name="Melnick R.L."/>
            <person name="Guiltinan M.J."/>
            <person name="Tyler B.M."/>
            <person name="Meinhardt L.W."/>
            <person name="Bailey B.A."/>
        </authorList>
    </citation>
    <scope>NUCLEOTIDE SEQUENCE [LARGE SCALE GENOMIC DNA]</scope>
    <source>
        <strain evidence="10">zdho120</strain>
    </source>
</reference>
<organism evidence="9 10">
    <name type="scientific">Phytophthora megakarya</name>
    <dbReference type="NCBI Taxonomy" id="4795"/>
    <lineage>
        <taxon>Eukaryota</taxon>
        <taxon>Sar</taxon>
        <taxon>Stramenopiles</taxon>
        <taxon>Oomycota</taxon>
        <taxon>Peronosporomycetes</taxon>
        <taxon>Peronosporales</taxon>
        <taxon>Peronosporaceae</taxon>
        <taxon>Phytophthora</taxon>
    </lineage>
</organism>
<evidence type="ECO:0000256" key="3">
    <source>
        <dbReference type="ARBA" id="ARBA00022670"/>
    </source>
</evidence>
<evidence type="ECO:0000313" key="9">
    <source>
        <dbReference type="EMBL" id="OWZ04684.1"/>
    </source>
</evidence>
<feature type="compositionally biased region" description="Basic and acidic residues" evidence="7">
    <location>
        <begin position="45"/>
        <end position="67"/>
    </location>
</feature>
<evidence type="ECO:0000256" key="1">
    <source>
        <dbReference type="ARBA" id="ARBA00000707"/>
    </source>
</evidence>
<keyword evidence="4" id="KW-0833">Ubl conjugation pathway</keyword>
<accession>A0A225VHW1</accession>
<keyword evidence="5" id="KW-0378">Hydrolase</keyword>
<dbReference type="InterPro" id="IPR048857">
    <property type="entry name" value="OTU1_Ubl"/>
</dbReference>